<dbReference type="CDD" id="cd00364">
    <property type="entry name" value="Ribosomal_uS17"/>
    <property type="match status" value="1"/>
</dbReference>
<proteinExistence type="inferred from homology"/>
<dbReference type="SUPFAM" id="SSF50249">
    <property type="entry name" value="Nucleic acid-binding proteins"/>
    <property type="match status" value="1"/>
</dbReference>
<evidence type="ECO:0008006" key="6">
    <source>
        <dbReference type="Google" id="ProtNLM"/>
    </source>
</evidence>
<dbReference type="EMBL" id="KQ257460">
    <property type="protein sequence ID" value="KNC98376.1"/>
    <property type="molecule type" value="Genomic_DNA"/>
</dbReference>
<sequence length="128" mass="14629">MALRPTAFLLDVVRPPRQMFYGEVIGTAMQKTIKVRVARPRIHPVVQKPITFHKTFLAHDEHERCVVGDWVRIDSCQKISKRKNFTLGEIVAPASRYTDADGKLHTQRQTGVQEVDKVAKLKESKHLS</sequence>
<dbReference type="GO" id="GO:1990904">
    <property type="term" value="C:ribonucleoprotein complex"/>
    <property type="evidence" value="ECO:0007669"/>
    <property type="project" value="UniProtKB-KW"/>
</dbReference>
<evidence type="ECO:0000313" key="5">
    <source>
        <dbReference type="Proteomes" id="UP000053201"/>
    </source>
</evidence>
<evidence type="ECO:0000313" key="4">
    <source>
        <dbReference type="EMBL" id="KNC98376.1"/>
    </source>
</evidence>
<dbReference type="Proteomes" id="UP000053201">
    <property type="component" value="Unassembled WGS sequence"/>
</dbReference>
<dbReference type="FunCoup" id="A0A0L0HBR4">
    <property type="interactions" value="161"/>
</dbReference>
<dbReference type="Pfam" id="PF00366">
    <property type="entry name" value="Ribosomal_S17"/>
    <property type="match status" value="1"/>
</dbReference>
<dbReference type="VEuPathDB" id="FungiDB:SPPG_06084"/>
<dbReference type="PANTHER" id="PTHR10744:SF1">
    <property type="entry name" value="SMALL RIBOSOMAL SUBUNIT PROTEIN US17M"/>
    <property type="match status" value="1"/>
</dbReference>
<keyword evidence="5" id="KW-1185">Reference proteome</keyword>
<keyword evidence="2" id="KW-0689">Ribosomal protein</keyword>
<accession>A0A0L0HBR4</accession>
<dbReference type="GO" id="GO:0006412">
    <property type="term" value="P:translation"/>
    <property type="evidence" value="ECO:0007669"/>
    <property type="project" value="InterPro"/>
</dbReference>
<evidence type="ECO:0000256" key="1">
    <source>
        <dbReference type="ARBA" id="ARBA00010254"/>
    </source>
</evidence>
<reference evidence="4 5" key="1">
    <citation type="submission" date="2009-08" db="EMBL/GenBank/DDBJ databases">
        <title>The Genome Sequence of Spizellomyces punctatus strain DAOM BR117.</title>
        <authorList>
            <consortium name="The Broad Institute Genome Sequencing Platform"/>
            <person name="Russ C."/>
            <person name="Cuomo C."/>
            <person name="Shea T."/>
            <person name="Young S.K."/>
            <person name="Zeng Q."/>
            <person name="Koehrsen M."/>
            <person name="Haas B."/>
            <person name="Borodovsky M."/>
            <person name="Guigo R."/>
            <person name="Alvarado L."/>
            <person name="Berlin A."/>
            <person name="Bochicchio J."/>
            <person name="Borenstein D."/>
            <person name="Chapman S."/>
            <person name="Chen Z."/>
            <person name="Engels R."/>
            <person name="Freedman E."/>
            <person name="Gellesch M."/>
            <person name="Goldberg J."/>
            <person name="Griggs A."/>
            <person name="Gujja S."/>
            <person name="Heiman D."/>
            <person name="Hepburn T."/>
            <person name="Howarth C."/>
            <person name="Jen D."/>
            <person name="Larson L."/>
            <person name="Lewis B."/>
            <person name="Mehta T."/>
            <person name="Park D."/>
            <person name="Pearson M."/>
            <person name="Roberts A."/>
            <person name="Saif S."/>
            <person name="Shenoy N."/>
            <person name="Sisk P."/>
            <person name="Stolte C."/>
            <person name="Sykes S."/>
            <person name="Thomson T."/>
            <person name="Walk T."/>
            <person name="White J."/>
            <person name="Yandava C."/>
            <person name="Burger G."/>
            <person name="Gray M.W."/>
            <person name="Holland P.W.H."/>
            <person name="King N."/>
            <person name="Lang F.B.F."/>
            <person name="Roger A.J."/>
            <person name="Ruiz-Trillo I."/>
            <person name="Lander E."/>
            <person name="Nusbaum C."/>
        </authorList>
    </citation>
    <scope>NUCLEOTIDE SEQUENCE [LARGE SCALE GENOMIC DNA]</scope>
    <source>
        <strain evidence="4 5">DAOM BR117</strain>
    </source>
</reference>
<dbReference type="OrthoDB" id="274752at2759"/>
<dbReference type="InterPro" id="IPR012340">
    <property type="entry name" value="NA-bd_OB-fold"/>
</dbReference>
<dbReference type="Gene3D" id="2.40.50.140">
    <property type="entry name" value="Nucleic acid-binding proteins"/>
    <property type="match status" value="1"/>
</dbReference>
<dbReference type="GO" id="GO:0005840">
    <property type="term" value="C:ribosome"/>
    <property type="evidence" value="ECO:0007669"/>
    <property type="project" value="UniProtKB-KW"/>
</dbReference>
<dbReference type="GeneID" id="27689416"/>
<dbReference type="AlphaFoldDB" id="A0A0L0HBR4"/>
<evidence type="ECO:0000256" key="3">
    <source>
        <dbReference type="ARBA" id="ARBA00023274"/>
    </source>
</evidence>
<keyword evidence="3" id="KW-0687">Ribonucleoprotein</keyword>
<gene>
    <name evidence="4" type="ORF">SPPG_06084</name>
</gene>
<dbReference type="GO" id="GO:0005739">
    <property type="term" value="C:mitochondrion"/>
    <property type="evidence" value="ECO:0007669"/>
    <property type="project" value="TreeGrafter"/>
</dbReference>
<dbReference type="PANTHER" id="PTHR10744">
    <property type="entry name" value="40S RIBOSOMAL PROTEIN S11 FAMILY MEMBER"/>
    <property type="match status" value="1"/>
</dbReference>
<dbReference type="OMA" id="QNHCNIG"/>
<dbReference type="GO" id="GO:0003735">
    <property type="term" value="F:structural constituent of ribosome"/>
    <property type="evidence" value="ECO:0007669"/>
    <property type="project" value="InterPro"/>
</dbReference>
<organism evidence="4 5">
    <name type="scientific">Spizellomyces punctatus (strain DAOM BR117)</name>
    <dbReference type="NCBI Taxonomy" id="645134"/>
    <lineage>
        <taxon>Eukaryota</taxon>
        <taxon>Fungi</taxon>
        <taxon>Fungi incertae sedis</taxon>
        <taxon>Chytridiomycota</taxon>
        <taxon>Chytridiomycota incertae sedis</taxon>
        <taxon>Chytridiomycetes</taxon>
        <taxon>Spizellomycetales</taxon>
        <taxon>Spizellomycetaceae</taxon>
        <taxon>Spizellomyces</taxon>
    </lineage>
</organism>
<comment type="similarity">
    <text evidence="1">Belongs to the universal ribosomal protein uS17 family.</text>
</comment>
<dbReference type="eggNOG" id="KOG1740">
    <property type="taxonomic scope" value="Eukaryota"/>
</dbReference>
<dbReference type="STRING" id="645134.A0A0L0HBR4"/>
<dbReference type="RefSeq" id="XP_016606416.1">
    <property type="nucleotide sequence ID" value="XM_016754289.1"/>
</dbReference>
<evidence type="ECO:0000256" key="2">
    <source>
        <dbReference type="ARBA" id="ARBA00022980"/>
    </source>
</evidence>
<protein>
    <recommendedName>
        <fullName evidence="6">30S ribosomal protein S17</fullName>
    </recommendedName>
</protein>
<name>A0A0L0HBR4_SPIPD</name>
<dbReference type="InParanoid" id="A0A0L0HBR4"/>
<dbReference type="InterPro" id="IPR000266">
    <property type="entry name" value="Ribosomal_uS17"/>
</dbReference>